<evidence type="ECO:0000256" key="2">
    <source>
        <dbReference type="ARBA" id="ARBA00004496"/>
    </source>
</evidence>
<dbReference type="AlphaFoldDB" id="B7G3I0"/>
<dbReference type="InterPro" id="IPR005043">
    <property type="entry name" value="XPO2_C"/>
</dbReference>
<dbReference type="GO" id="GO:0005049">
    <property type="term" value="F:nuclear export signal receptor activity"/>
    <property type="evidence" value="ECO:0007669"/>
    <property type="project" value="TreeGrafter"/>
</dbReference>
<reference evidence="9 10" key="1">
    <citation type="journal article" date="2008" name="Nature">
        <title>The Phaeodactylum genome reveals the evolutionary history of diatom genomes.</title>
        <authorList>
            <person name="Bowler C."/>
            <person name="Allen A.E."/>
            <person name="Badger J.H."/>
            <person name="Grimwood J."/>
            <person name="Jabbari K."/>
            <person name="Kuo A."/>
            <person name="Maheswari U."/>
            <person name="Martens C."/>
            <person name="Maumus F."/>
            <person name="Otillar R.P."/>
            <person name="Rayko E."/>
            <person name="Salamov A."/>
            <person name="Vandepoele K."/>
            <person name="Beszteri B."/>
            <person name="Gruber A."/>
            <person name="Heijde M."/>
            <person name="Katinka M."/>
            <person name="Mock T."/>
            <person name="Valentin K."/>
            <person name="Verret F."/>
            <person name="Berges J.A."/>
            <person name="Brownlee C."/>
            <person name="Cadoret J.P."/>
            <person name="Chiovitti A."/>
            <person name="Choi C.J."/>
            <person name="Coesel S."/>
            <person name="De Martino A."/>
            <person name="Detter J.C."/>
            <person name="Durkin C."/>
            <person name="Falciatore A."/>
            <person name="Fournet J."/>
            <person name="Haruta M."/>
            <person name="Huysman M.J."/>
            <person name="Jenkins B.D."/>
            <person name="Jiroutova K."/>
            <person name="Jorgensen R.E."/>
            <person name="Joubert Y."/>
            <person name="Kaplan A."/>
            <person name="Kroger N."/>
            <person name="Kroth P.G."/>
            <person name="La Roche J."/>
            <person name="Lindquist E."/>
            <person name="Lommer M."/>
            <person name="Martin-Jezequel V."/>
            <person name="Lopez P.J."/>
            <person name="Lucas S."/>
            <person name="Mangogna M."/>
            <person name="McGinnis K."/>
            <person name="Medlin L.K."/>
            <person name="Montsant A."/>
            <person name="Oudot-Le Secq M.P."/>
            <person name="Napoli C."/>
            <person name="Obornik M."/>
            <person name="Parker M.S."/>
            <person name="Petit J.L."/>
            <person name="Porcel B.M."/>
            <person name="Poulsen N."/>
            <person name="Robison M."/>
            <person name="Rychlewski L."/>
            <person name="Rynearson T.A."/>
            <person name="Schmutz J."/>
            <person name="Shapiro H."/>
            <person name="Siaut M."/>
            <person name="Stanley M."/>
            <person name="Sussman M.R."/>
            <person name="Taylor A.R."/>
            <person name="Vardi A."/>
            <person name="von Dassow P."/>
            <person name="Vyverman W."/>
            <person name="Willis A."/>
            <person name="Wyrwicz L.S."/>
            <person name="Rokhsar D.S."/>
            <person name="Weissenbach J."/>
            <person name="Armbrust E.V."/>
            <person name="Green B.R."/>
            <person name="Van de Peer Y."/>
            <person name="Grigoriev I.V."/>
        </authorList>
    </citation>
    <scope>NUCLEOTIDE SEQUENCE [LARGE SCALE GENOMIC DNA]</scope>
    <source>
        <strain evidence="9 10">CCAP 1055/1</strain>
    </source>
</reference>
<sequence>MATQQLQQIISETLSPYAETRKTAEDHLKAAKSSPSHPLQVLEIVAKADGNDAAVRQAAAVHFKNVVKKGWDVQREEGNEGIVINDQDRITIKSHLVQLMCTTPPQIQVQLSEAISLIAAVDYPKAWDNLLPELVKQFQSPDQTVVNGVLKTANGIFKSFRFVQRSDDLYGIILYSLNIVQGPLLALFKSTGQKVDAVANNTAQLKPLMQSLRLMCRIFYSLNYQDLPEFFEDHMTDWMSEFAKYLTYQNPALVDTDEELEPSPIDTLQAAIIENLALYADKDEEPFMEYLPNFTRLVWNLLMTISAFPKHDSLATTSIRFLSSLVQKRMHHHLFQEEATLREIVLKIVIPNLLFRESDEERFEDDPREFIVTEVEGSDSESRRRCSQDLLRAMCRQFETQTTTICSEHVASMLLEFTNNPNGKWASKDAAIHLMMGIAIRRESSLGVSELNDAVNLMDFFQSQILPELQDPNHSNRPVVKATAIKFVSVFRQQFTREHLTQIMPMLIAQLGSPAVVVHTFAAYAIERILYTKETINGKKHPKFGAADLQPFLEPLFNGLFAIVDNVEHNENDYVMKCIMRSLATQGEGIIPVTQIVLTKLTAALGRVAKNPRNPQFNHFLFESIAVLVQSVCSVDRNATALFEPLLFEPFNIVLQMDIAEFTPYVFQILAQLLEYRPTGSGLGTAYQALFSPLLTPGLWDKRGNVPALSRLMQAYIRKAAPELVGQLNQILGVFQKLLSSRATEANAFDLLSSAILHFPQEEMETRIATIFQLVLTRLQAGKTPKYVRLCTHFFALFIGKYSANVFMDRMNAIQNGLSLNLLEHVWIPRVTTDPPVQRTEAKVQVVGLTKLLCEYPTLLNDAHGQAIWSKAVVATITILTSSSFKATEETGLDEEEIEIGYDAQFSQLKFARKAAEDPFPEVADPTLGFAQALHQVSSAHPGRILPLIQQGLNGADPKLSVGLESMLQAANVQLS</sequence>
<dbReference type="SUPFAM" id="SSF48371">
    <property type="entry name" value="ARM repeat"/>
    <property type="match status" value="1"/>
</dbReference>
<dbReference type="eggNOG" id="KOG1992">
    <property type="taxonomic scope" value="Eukaryota"/>
</dbReference>
<evidence type="ECO:0000256" key="5">
    <source>
        <dbReference type="ARBA" id="ARBA00022490"/>
    </source>
</evidence>
<dbReference type="Pfam" id="PF03378">
    <property type="entry name" value="CAS_CSE1"/>
    <property type="match status" value="1"/>
</dbReference>
<dbReference type="PANTHER" id="PTHR10997">
    <property type="entry name" value="IMPORTIN-7, 8, 11"/>
    <property type="match status" value="1"/>
</dbReference>
<dbReference type="InterPro" id="IPR016024">
    <property type="entry name" value="ARM-type_fold"/>
</dbReference>
<dbReference type="InterPro" id="IPR011989">
    <property type="entry name" value="ARM-like"/>
</dbReference>
<dbReference type="PANTHER" id="PTHR10997:SF8">
    <property type="entry name" value="EXPORTIN-2"/>
    <property type="match status" value="1"/>
</dbReference>
<dbReference type="Pfam" id="PF03810">
    <property type="entry name" value="IBN_N"/>
    <property type="match status" value="1"/>
</dbReference>
<dbReference type="InParanoid" id="B7G3I0"/>
<dbReference type="FunFam" id="1.25.10.10:FF:000507">
    <property type="entry name" value="Exportin-2"/>
    <property type="match status" value="1"/>
</dbReference>
<evidence type="ECO:0000259" key="8">
    <source>
        <dbReference type="PROSITE" id="PS50166"/>
    </source>
</evidence>
<dbReference type="KEGG" id="pti:PHATRDRAFT_21667"/>
<dbReference type="OMA" id="AENEFLM"/>
<accession>B7G3I0</accession>
<dbReference type="GO" id="GO:0031267">
    <property type="term" value="F:small GTPase binding"/>
    <property type="evidence" value="ECO:0007669"/>
    <property type="project" value="InterPro"/>
</dbReference>
<organism evidence="9 10">
    <name type="scientific">Phaeodactylum tricornutum (strain CCAP 1055/1)</name>
    <dbReference type="NCBI Taxonomy" id="556484"/>
    <lineage>
        <taxon>Eukaryota</taxon>
        <taxon>Sar</taxon>
        <taxon>Stramenopiles</taxon>
        <taxon>Ochrophyta</taxon>
        <taxon>Bacillariophyta</taxon>
        <taxon>Bacillariophyceae</taxon>
        <taxon>Bacillariophycidae</taxon>
        <taxon>Naviculales</taxon>
        <taxon>Phaeodactylaceae</taxon>
        <taxon>Phaeodactylum</taxon>
    </lineage>
</organism>
<dbReference type="STRING" id="556484.B7G3I0"/>
<name>B7G3I0_PHATC</name>
<evidence type="ECO:0000256" key="1">
    <source>
        <dbReference type="ARBA" id="ARBA00004123"/>
    </source>
</evidence>
<comment type="similarity">
    <text evidence="3">Belongs to the XPO2/CSE1 family.</text>
</comment>
<evidence type="ECO:0000256" key="6">
    <source>
        <dbReference type="ARBA" id="ARBA00022927"/>
    </source>
</evidence>
<dbReference type="SMART" id="SM00913">
    <property type="entry name" value="IBN_N"/>
    <property type="match status" value="1"/>
</dbReference>
<dbReference type="GO" id="GO:0006606">
    <property type="term" value="P:protein import into nucleus"/>
    <property type="evidence" value="ECO:0007669"/>
    <property type="project" value="TreeGrafter"/>
</dbReference>
<dbReference type="InterPro" id="IPR001494">
    <property type="entry name" value="Importin-beta_N"/>
</dbReference>
<evidence type="ECO:0000256" key="7">
    <source>
        <dbReference type="ARBA" id="ARBA00023242"/>
    </source>
</evidence>
<feature type="domain" description="Importin N-terminal" evidence="8">
    <location>
        <begin position="24"/>
        <end position="102"/>
    </location>
</feature>
<dbReference type="Gene3D" id="1.25.10.10">
    <property type="entry name" value="Leucine-rich Repeat Variant"/>
    <property type="match status" value="1"/>
</dbReference>
<dbReference type="Pfam" id="PF08506">
    <property type="entry name" value="Cse1"/>
    <property type="match status" value="1"/>
</dbReference>
<proteinExistence type="inferred from homology"/>
<dbReference type="GO" id="GO:0005829">
    <property type="term" value="C:cytosol"/>
    <property type="evidence" value="ECO:0007669"/>
    <property type="project" value="TreeGrafter"/>
</dbReference>
<dbReference type="InterPro" id="IPR013713">
    <property type="entry name" value="XPO2_central"/>
</dbReference>
<dbReference type="Proteomes" id="UP000000759">
    <property type="component" value="Chromosome 13"/>
</dbReference>
<keyword evidence="6" id="KW-0653">Protein transport</keyword>
<gene>
    <name evidence="9" type="ORF">PHATRDRAFT_21667</name>
</gene>
<reference evidence="10" key="2">
    <citation type="submission" date="2008-08" db="EMBL/GenBank/DDBJ databases">
        <authorList>
            <consortium name="Diatom Consortium"/>
            <person name="Grigoriev I."/>
            <person name="Grimwood J."/>
            <person name="Kuo A."/>
            <person name="Otillar R.P."/>
            <person name="Salamov A."/>
            <person name="Detter J.C."/>
            <person name="Lindquist E."/>
            <person name="Shapiro H."/>
            <person name="Lucas S."/>
            <person name="Glavina del Rio T."/>
            <person name="Pitluck S."/>
            <person name="Rokhsar D."/>
            <person name="Bowler C."/>
        </authorList>
    </citation>
    <scope>GENOME REANNOTATION</scope>
    <source>
        <strain evidence="10">CCAP 1055/1</strain>
    </source>
</reference>
<keyword evidence="4" id="KW-0813">Transport</keyword>
<dbReference type="GeneID" id="7202588"/>
<protein>
    <recommendedName>
        <fullName evidence="8">Importin N-terminal domain-containing protein</fullName>
    </recommendedName>
</protein>
<dbReference type="GO" id="GO:0006611">
    <property type="term" value="P:protein export from nucleus"/>
    <property type="evidence" value="ECO:0007669"/>
    <property type="project" value="TreeGrafter"/>
</dbReference>
<dbReference type="PROSITE" id="PS50166">
    <property type="entry name" value="IMPORTIN_B_NT"/>
    <property type="match status" value="1"/>
</dbReference>
<dbReference type="GO" id="GO:0005635">
    <property type="term" value="C:nuclear envelope"/>
    <property type="evidence" value="ECO:0007669"/>
    <property type="project" value="TreeGrafter"/>
</dbReference>
<dbReference type="OrthoDB" id="3268246at2759"/>
<evidence type="ECO:0000256" key="4">
    <source>
        <dbReference type="ARBA" id="ARBA00022448"/>
    </source>
</evidence>
<keyword evidence="7" id="KW-0539">Nucleus</keyword>
<dbReference type="EMBL" id="CM000615">
    <property type="protein sequence ID" value="EEC46833.1"/>
    <property type="molecule type" value="Genomic_DNA"/>
</dbReference>
<evidence type="ECO:0000256" key="3">
    <source>
        <dbReference type="ARBA" id="ARBA00008669"/>
    </source>
</evidence>
<evidence type="ECO:0000313" key="9">
    <source>
        <dbReference type="EMBL" id="EEC46833.1"/>
    </source>
</evidence>
<dbReference type="HOGENOM" id="CLU_009614_0_0_1"/>
<dbReference type="RefSeq" id="XP_002181619.1">
    <property type="nucleotide sequence ID" value="XM_002181583.1"/>
</dbReference>
<dbReference type="PaxDb" id="2850-Phatr21667"/>
<evidence type="ECO:0000313" key="10">
    <source>
        <dbReference type="Proteomes" id="UP000000759"/>
    </source>
</evidence>
<keyword evidence="5" id="KW-0963">Cytoplasm</keyword>
<keyword evidence="10" id="KW-1185">Reference proteome</keyword>
<comment type="subcellular location">
    <subcellularLocation>
        <location evidence="2">Cytoplasm</location>
    </subcellularLocation>
    <subcellularLocation>
        <location evidence="1">Nucleus</location>
    </subcellularLocation>
</comment>